<evidence type="ECO:0000256" key="1">
    <source>
        <dbReference type="SAM" id="MobiDB-lite"/>
    </source>
</evidence>
<dbReference type="EMBL" id="JAHQIW010000738">
    <property type="protein sequence ID" value="KAJ1349751.1"/>
    <property type="molecule type" value="Genomic_DNA"/>
</dbReference>
<accession>A0AAD5QK17</accession>
<feature type="region of interest" description="Disordered" evidence="1">
    <location>
        <begin position="17"/>
        <end position="74"/>
    </location>
</feature>
<dbReference type="AlphaFoldDB" id="A0AAD5QK17"/>
<feature type="compositionally biased region" description="Basic and acidic residues" evidence="1">
    <location>
        <begin position="60"/>
        <end position="74"/>
    </location>
</feature>
<gene>
    <name evidence="2" type="ORF">KIN20_005394</name>
</gene>
<keyword evidence="3" id="KW-1185">Reference proteome</keyword>
<comment type="caution">
    <text evidence="2">The sequence shown here is derived from an EMBL/GenBank/DDBJ whole genome shotgun (WGS) entry which is preliminary data.</text>
</comment>
<protein>
    <submittedName>
        <fullName evidence="2">Uncharacterized protein</fullName>
    </submittedName>
</protein>
<dbReference type="Proteomes" id="UP001196413">
    <property type="component" value="Unassembled WGS sequence"/>
</dbReference>
<evidence type="ECO:0000313" key="3">
    <source>
        <dbReference type="Proteomes" id="UP001196413"/>
    </source>
</evidence>
<name>A0AAD5QK17_PARTN</name>
<sequence length="74" mass="8132">MKLTKLEEKAQQTNLLLDAGFNASMPELEGKPRSGLSTKFNNKDSIDASEDEPSSSARKLAVELDIPHTESRKS</sequence>
<proteinExistence type="predicted"/>
<organism evidence="2 3">
    <name type="scientific">Parelaphostrongylus tenuis</name>
    <name type="common">Meningeal worm</name>
    <dbReference type="NCBI Taxonomy" id="148309"/>
    <lineage>
        <taxon>Eukaryota</taxon>
        <taxon>Metazoa</taxon>
        <taxon>Ecdysozoa</taxon>
        <taxon>Nematoda</taxon>
        <taxon>Chromadorea</taxon>
        <taxon>Rhabditida</taxon>
        <taxon>Rhabditina</taxon>
        <taxon>Rhabditomorpha</taxon>
        <taxon>Strongyloidea</taxon>
        <taxon>Metastrongylidae</taxon>
        <taxon>Parelaphostrongylus</taxon>
    </lineage>
</organism>
<evidence type="ECO:0000313" key="2">
    <source>
        <dbReference type="EMBL" id="KAJ1349751.1"/>
    </source>
</evidence>
<reference evidence="2" key="1">
    <citation type="submission" date="2021-06" db="EMBL/GenBank/DDBJ databases">
        <title>Parelaphostrongylus tenuis whole genome reference sequence.</title>
        <authorList>
            <person name="Garwood T.J."/>
            <person name="Larsen P.A."/>
            <person name="Fountain-Jones N.M."/>
            <person name="Garbe J.R."/>
            <person name="Macchietto M.G."/>
            <person name="Kania S.A."/>
            <person name="Gerhold R.W."/>
            <person name="Richards J.E."/>
            <person name="Wolf T.M."/>
        </authorList>
    </citation>
    <scope>NUCLEOTIDE SEQUENCE</scope>
    <source>
        <strain evidence="2">MNPRO001-30</strain>
        <tissue evidence="2">Meninges</tissue>
    </source>
</reference>